<accession>A0A9D1D8W3</accession>
<dbReference type="InterPro" id="IPR016032">
    <property type="entry name" value="Sig_transdc_resp-reg_C-effctor"/>
</dbReference>
<dbReference type="Gene3D" id="1.10.10.10">
    <property type="entry name" value="Winged helix-like DNA-binding domain superfamily/Winged helix DNA-binding domain"/>
    <property type="match status" value="1"/>
</dbReference>
<evidence type="ECO:0000256" key="1">
    <source>
        <dbReference type="ARBA" id="ARBA00018672"/>
    </source>
</evidence>
<sequence>MREILIIEDDADLREGLSFAMETEGYRVRTAGTKLEGMQLIKRKSWALILLDCNLPDGSGFDLCREAGRYTDAPVFVLTARATEMDEVKALELGAADYMSKPFSLAVLKARIRRILQDSPKETCLVSGGISLDKDTCRVWREGEEICCSKVEYQLLLYLMENRNQVLSKEQILQQVWDSQGKFVDENTLSVNIRRLRGKVEKDPGHPSRIRTVHGIGYIWKEGEE</sequence>
<evidence type="ECO:0000256" key="2">
    <source>
        <dbReference type="ARBA" id="ARBA00022553"/>
    </source>
</evidence>
<dbReference type="SMART" id="SM00448">
    <property type="entry name" value="REC"/>
    <property type="match status" value="1"/>
</dbReference>
<evidence type="ECO:0000256" key="8">
    <source>
        <dbReference type="PROSITE-ProRule" id="PRU00169"/>
    </source>
</evidence>
<keyword evidence="3" id="KW-0902">Two-component regulatory system</keyword>
<evidence type="ECO:0000259" key="11">
    <source>
        <dbReference type="PROSITE" id="PS51755"/>
    </source>
</evidence>
<organism evidence="12 13">
    <name type="scientific">Candidatus Choladousia intestinavium</name>
    <dbReference type="NCBI Taxonomy" id="2840727"/>
    <lineage>
        <taxon>Bacteria</taxon>
        <taxon>Bacillati</taxon>
        <taxon>Bacillota</taxon>
        <taxon>Clostridia</taxon>
        <taxon>Lachnospirales</taxon>
        <taxon>Lachnospiraceae</taxon>
        <taxon>Lachnospiraceae incertae sedis</taxon>
        <taxon>Candidatus Choladousia</taxon>
    </lineage>
</organism>
<dbReference type="Pfam" id="PF00486">
    <property type="entry name" value="Trans_reg_C"/>
    <property type="match status" value="1"/>
</dbReference>
<comment type="caution">
    <text evidence="12">The sequence shown here is derived from an EMBL/GenBank/DDBJ whole genome shotgun (WGS) entry which is preliminary data.</text>
</comment>
<name>A0A9D1D8W3_9FIRM</name>
<feature type="domain" description="Response regulatory" evidence="10">
    <location>
        <begin position="3"/>
        <end position="116"/>
    </location>
</feature>
<dbReference type="PROSITE" id="PS50110">
    <property type="entry name" value="RESPONSE_REGULATORY"/>
    <property type="match status" value="1"/>
</dbReference>
<reference evidence="12" key="1">
    <citation type="submission" date="2020-10" db="EMBL/GenBank/DDBJ databases">
        <authorList>
            <person name="Gilroy R."/>
        </authorList>
    </citation>
    <scope>NUCLEOTIDE SEQUENCE</scope>
    <source>
        <strain evidence="12">ChiSjej4B22-8148</strain>
    </source>
</reference>
<protein>
    <recommendedName>
        <fullName evidence="1">Stage 0 sporulation protein A homolog</fullName>
    </recommendedName>
</protein>
<dbReference type="GO" id="GO:0000156">
    <property type="term" value="F:phosphorelay response regulator activity"/>
    <property type="evidence" value="ECO:0007669"/>
    <property type="project" value="TreeGrafter"/>
</dbReference>
<dbReference type="GO" id="GO:0006355">
    <property type="term" value="P:regulation of DNA-templated transcription"/>
    <property type="evidence" value="ECO:0007669"/>
    <property type="project" value="InterPro"/>
</dbReference>
<evidence type="ECO:0000256" key="4">
    <source>
        <dbReference type="ARBA" id="ARBA00023015"/>
    </source>
</evidence>
<dbReference type="CDD" id="cd17574">
    <property type="entry name" value="REC_OmpR"/>
    <property type="match status" value="1"/>
</dbReference>
<dbReference type="PANTHER" id="PTHR48111">
    <property type="entry name" value="REGULATOR OF RPOS"/>
    <property type="match status" value="1"/>
</dbReference>
<dbReference type="InterPro" id="IPR036388">
    <property type="entry name" value="WH-like_DNA-bd_sf"/>
</dbReference>
<dbReference type="Proteomes" id="UP000886757">
    <property type="component" value="Unassembled WGS sequence"/>
</dbReference>
<keyword evidence="5 9" id="KW-0238">DNA-binding</keyword>
<evidence type="ECO:0000313" key="13">
    <source>
        <dbReference type="Proteomes" id="UP000886757"/>
    </source>
</evidence>
<dbReference type="EMBL" id="DVGK01000062">
    <property type="protein sequence ID" value="HIR13394.1"/>
    <property type="molecule type" value="Genomic_DNA"/>
</dbReference>
<dbReference type="InterPro" id="IPR001867">
    <property type="entry name" value="OmpR/PhoB-type_DNA-bd"/>
</dbReference>
<keyword evidence="4" id="KW-0805">Transcription regulation</keyword>
<dbReference type="GO" id="GO:0032993">
    <property type="term" value="C:protein-DNA complex"/>
    <property type="evidence" value="ECO:0007669"/>
    <property type="project" value="TreeGrafter"/>
</dbReference>
<evidence type="ECO:0000256" key="6">
    <source>
        <dbReference type="ARBA" id="ARBA00023163"/>
    </source>
</evidence>
<keyword evidence="6" id="KW-0804">Transcription</keyword>
<dbReference type="InterPro" id="IPR001789">
    <property type="entry name" value="Sig_transdc_resp-reg_receiver"/>
</dbReference>
<dbReference type="Gene3D" id="3.40.50.2300">
    <property type="match status" value="1"/>
</dbReference>
<dbReference type="PANTHER" id="PTHR48111:SF40">
    <property type="entry name" value="PHOSPHATE REGULON TRANSCRIPTIONAL REGULATORY PROTEIN PHOB"/>
    <property type="match status" value="1"/>
</dbReference>
<feature type="domain" description="OmpR/PhoB-type" evidence="11">
    <location>
        <begin position="122"/>
        <end position="222"/>
    </location>
</feature>
<gene>
    <name evidence="12" type="ORF">IAB31_05665</name>
</gene>
<evidence type="ECO:0000256" key="3">
    <source>
        <dbReference type="ARBA" id="ARBA00023012"/>
    </source>
</evidence>
<proteinExistence type="predicted"/>
<dbReference type="SUPFAM" id="SSF46894">
    <property type="entry name" value="C-terminal effector domain of the bipartite response regulators"/>
    <property type="match status" value="1"/>
</dbReference>
<evidence type="ECO:0000256" key="5">
    <source>
        <dbReference type="ARBA" id="ARBA00023125"/>
    </source>
</evidence>
<dbReference type="AlphaFoldDB" id="A0A9D1D8W3"/>
<dbReference type="InterPro" id="IPR011006">
    <property type="entry name" value="CheY-like_superfamily"/>
</dbReference>
<dbReference type="SUPFAM" id="SSF52172">
    <property type="entry name" value="CheY-like"/>
    <property type="match status" value="1"/>
</dbReference>
<dbReference type="GO" id="GO:0000976">
    <property type="term" value="F:transcription cis-regulatory region binding"/>
    <property type="evidence" value="ECO:0007669"/>
    <property type="project" value="TreeGrafter"/>
</dbReference>
<feature type="DNA-binding region" description="OmpR/PhoB-type" evidence="9">
    <location>
        <begin position="122"/>
        <end position="222"/>
    </location>
</feature>
<dbReference type="GO" id="GO:0005829">
    <property type="term" value="C:cytosol"/>
    <property type="evidence" value="ECO:0007669"/>
    <property type="project" value="TreeGrafter"/>
</dbReference>
<dbReference type="PROSITE" id="PS51755">
    <property type="entry name" value="OMPR_PHOB"/>
    <property type="match status" value="1"/>
</dbReference>
<evidence type="ECO:0000256" key="7">
    <source>
        <dbReference type="ARBA" id="ARBA00024867"/>
    </source>
</evidence>
<dbReference type="SMART" id="SM00862">
    <property type="entry name" value="Trans_reg_C"/>
    <property type="match status" value="1"/>
</dbReference>
<evidence type="ECO:0000313" key="12">
    <source>
        <dbReference type="EMBL" id="HIR13394.1"/>
    </source>
</evidence>
<reference evidence="12" key="2">
    <citation type="journal article" date="2021" name="PeerJ">
        <title>Extensive microbial diversity within the chicken gut microbiome revealed by metagenomics and culture.</title>
        <authorList>
            <person name="Gilroy R."/>
            <person name="Ravi A."/>
            <person name="Getino M."/>
            <person name="Pursley I."/>
            <person name="Horton D.L."/>
            <person name="Alikhan N.F."/>
            <person name="Baker D."/>
            <person name="Gharbi K."/>
            <person name="Hall N."/>
            <person name="Watson M."/>
            <person name="Adriaenssens E.M."/>
            <person name="Foster-Nyarko E."/>
            <person name="Jarju S."/>
            <person name="Secka A."/>
            <person name="Antonio M."/>
            <person name="Oren A."/>
            <person name="Chaudhuri R.R."/>
            <person name="La Ragione R."/>
            <person name="Hildebrand F."/>
            <person name="Pallen M.J."/>
        </authorList>
    </citation>
    <scope>NUCLEOTIDE SEQUENCE</scope>
    <source>
        <strain evidence="12">ChiSjej4B22-8148</strain>
    </source>
</reference>
<comment type="function">
    <text evidence="7">May play the central regulatory role in sporulation. It may be an element of the effector pathway responsible for the activation of sporulation genes in response to nutritional stress. Spo0A may act in concert with spo0H (a sigma factor) to control the expression of some genes that are critical to the sporulation process.</text>
</comment>
<evidence type="ECO:0000259" key="10">
    <source>
        <dbReference type="PROSITE" id="PS50110"/>
    </source>
</evidence>
<feature type="modified residue" description="4-aspartylphosphate" evidence="8">
    <location>
        <position position="52"/>
    </location>
</feature>
<keyword evidence="2 8" id="KW-0597">Phosphoprotein</keyword>
<dbReference type="CDD" id="cd00383">
    <property type="entry name" value="trans_reg_C"/>
    <property type="match status" value="1"/>
</dbReference>
<evidence type="ECO:0000256" key="9">
    <source>
        <dbReference type="PROSITE-ProRule" id="PRU01091"/>
    </source>
</evidence>
<dbReference type="Pfam" id="PF00072">
    <property type="entry name" value="Response_reg"/>
    <property type="match status" value="1"/>
</dbReference>
<dbReference type="InterPro" id="IPR039420">
    <property type="entry name" value="WalR-like"/>
</dbReference>